<keyword evidence="2" id="KW-0175">Coiled coil</keyword>
<reference evidence="5 6" key="1">
    <citation type="submission" date="2020-06" db="EMBL/GenBank/DDBJ databases">
        <title>Acidovorax antarctica sp. nov., isolated from Corinth ice sheet soil, Antarctic Fields Peninsula.</title>
        <authorList>
            <person name="Xu Q."/>
            <person name="Peng F."/>
        </authorList>
    </citation>
    <scope>NUCLEOTIDE SEQUENCE [LARGE SCALE GENOMIC DNA]</scope>
    <source>
        <strain evidence="5 6">16-35-5</strain>
    </source>
</reference>
<dbReference type="Proteomes" id="UP000509579">
    <property type="component" value="Chromosome"/>
</dbReference>
<protein>
    <submittedName>
        <fullName evidence="5">Efflux RND transporter periplasmic adaptor subunit</fullName>
    </submittedName>
</protein>
<feature type="coiled-coil region" evidence="2">
    <location>
        <begin position="109"/>
        <end position="136"/>
    </location>
</feature>
<proteinExistence type="inferred from homology"/>
<dbReference type="SUPFAM" id="SSF111369">
    <property type="entry name" value="HlyD-like secretion proteins"/>
    <property type="match status" value="1"/>
</dbReference>
<dbReference type="InterPro" id="IPR006143">
    <property type="entry name" value="RND_pump_MFP"/>
</dbReference>
<evidence type="ECO:0000313" key="6">
    <source>
        <dbReference type="Proteomes" id="UP000509579"/>
    </source>
</evidence>
<feature type="domain" description="Multidrug resistance protein MdtA-like barrel-sandwich hybrid" evidence="3">
    <location>
        <begin position="76"/>
        <end position="208"/>
    </location>
</feature>
<dbReference type="Gene3D" id="2.40.30.170">
    <property type="match status" value="1"/>
</dbReference>
<dbReference type="Pfam" id="PF25917">
    <property type="entry name" value="BSH_RND"/>
    <property type="match status" value="1"/>
</dbReference>
<organism evidence="5 6">
    <name type="scientific">Comamonas antarctica</name>
    <dbReference type="NCBI Taxonomy" id="2743470"/>
    <lineage>
        <taxon>Bacteria</taxon>
        <taxon>Pseudomonadati</taxon>
        <taxon>Pseudomonadota</taxon>
        <taxon>Betaproteobacteria</taxon>
        <taxon>Burkholderiales</taxon>
        <taxon>Comamonadaceae</taxon>
        <taxon>Comamonas</taxon>
    </lineage>
</organism>
<name>A0A6N1X4T9_9BURK</name>
<gene>
    <name evidence="5" type="ORF">HUK68_09210</name>
</gene>
<dbReference type="GO" id="GO:1990281">
    <property type="term" value="C:efflux pump complex"/>
    <property type="evidence" value="ECO:0007669"/>
    <property type="project" value="TreeGrafter"/>
</dbReference>
<dbReference type="GO" id="GO:0015562">
    <property type="term" value="F:efflux transmembrane transporter activity"/>
    <property type="evidence" value="ECO:0007669"/>
    <property type="project" value="TreeGrafter"/>
</dbReference>
<evidence type="ECO:0000259" key="4">
    <source>
        <dbReference type="Pfam" id="PF25954"/>
    </source>
</evidence>
<dbReference type="Gene3D" id="2.40.420.20">
    <property type="match status" value="1"/>
</dbReference>
<comment type="similarity">
    <text evidence="1">Belongs to the membrane fusion protein (MFP) (TC 8.A.1) family.</text>
</comment>
<dbReference type="NCBIfam" id="TIGR01730">
    <property type="entry name" value="RND_mfp"/>
    <property type="match status" value="1"/>
</dbReference>
<dbReference type="AlphaFoldDB" id="A0A6N1X4T9"/>
<evidence type="ECO:0000256" key="2">
    <source>
        <dbReference type="SAM" id="Coils"/>
    </source>
</evidence>
<feature type="domain" description="CusB-like beta-barrel" evidence="4">
    <location>
        <begin position="223"/>
        <end position="294"/>
    </location>
</feature>
<dbReference type="PANTHER" id="PTHR30469">
    <property type="entry name" value="MULTIDRUG RESISTANCE PROTEIN MDTA"/>
    <property type="match status" value="1"/>
</dbReference>
<dbReference type="PANTHER" id="PTHR30469:SF15">
    <property type="entry name" value="HLYD FAMILY OF SECRETION PROTEINS"/>
    <property type="match status" value="1"/>
</dbReference>
<evidence type="ECO:0000259" key="3">
    <source>
        <dbReference type="Pfam" id="PF25917"/>
    </source>
</evidence>
<dbReference type="KEGG" id="aant:HUK68_09210"/>
<dbReference type="InterPro" id="IPR058625">
    <property type="entry name" value="MdtA-like_BSH"/>
</dbReference>
<dbReference type="Gene3D" id="1.10.287.470">
    <property type="entry name" value="Helix hairpin bin"/>
    <property type="match status" value="1"/>
</dbReference>
<dbReference type="InterPro" id="IPR058792">
    <property type="entry name" value="Beta-barrel_RND_2"/>
</dbReference>
<sequence>MSRRKLILLALVAVLALSLGIGRALLARKHQQQAVQQAATAAPVALRLQPSEVLSLQRRALPLGVPVSGVLEALQAASIKAYVAGTLQDLSVREGDSVQAGQVLARIDAADANARLRQAQQEAEAARAQRSIQERLHSNNQALVDQGFISQTALRTSDANLQAAHAQYQSALAQAEVARKAVADTVLRSPIAGQVAQRLVNNGERVAVETRVLEIVDLRQLQLVAQLPPADSLQVRPGLAARLHLDGSTQEFAARVVRVSPRADIATRSVPVYLQLEPSQALVLRPGMFLQGQIDLATEQAPAPLVLPLDAVRTDKPQPYVQLLQPGDGRQTIVHRSVTLGARALVDGQAWVAVEGLPEGSQVVAAGVGALREGTVVEIAGSPAAK</sequence>
<dbReference type="Gene3D" id="2.40.50.100">
    <property type="match status" value="1"/>
</dbReference>
<accession>A0A6N1X4T9</accession>
<dbReference type="RefSeq" id="WP_175503929.1">
    <property type="nucleotide sequence ID" value="NZ_CP054840.1"/>
</dbReference>
<dbReference type="EMBL" id="CP054840">
    <property type="protein sequence ID" value="QKV53052.1"/>
    <property type="molecule type" value="Genomic_DNA"/>
</dbReference>
<evidence type="ECO:0000256" key="1">
    <source>
        <dbReference type="ARBA" id="ARBA00009477"/>
    </source>
</evidence>
<dbReference type="Pfam" id="PF25954">
    <property type="entry name" value="Beta-barrel_RND_2"/>
    <property type="match status" value="1"/>
</dbReference>
<evidence type="ECO:0000313" key="5">
    <source>
        <dbReference type="EMBL" id="QKV53052.1"/>
    </source>
</evidence>
<keyword evidence="6" id="KW-1185">Reference proteome</keyword>